<keyword evidence="2" id="KW-0732">Signal</keyword>
<dbReference type="Proteomes" id="UP000664654">
    <property type="component" value="Unassembled WGS sequence"/>
</dbReference>
<feature type="signal peptide" evidence="2">
    <location>
        <begin position="1"/>
        <end position="20"/>
    </location>
</feature>
<feature type="region of interest" description="Disordered" evidence="1">
    <location>
        <begin position="61"/>
        <end position="87"/>
    </location>
</feature>
<dbReference type="AlphaFoldDB" id="A0A939DJL0"/>
<keyword evidence="4" id="KW-1185">Reference proteome</keyword>
<evidence type="ECO:0000313" key="4">
    <source>
        <dbReference type="Proteomes" id="UP000664654"/>
    </source>
</evidence>
<accession>A0A939DJL0</accession>
<evidence type="ECO:0000256" key="2">
    <source>
        <dbReference type="SAM" id="SignalP"/>
    </source>
</evidence>
<feature type="chain" id="PRO_5038048789" description="Lipoprotein" evidence="2">
    <location>
        <begin position="21"/>
        <end position="175"/>
    </location>
</feature>
<protein>
    <recommendedName>
        <fullName evidence="5">Lipoprotein</fullName>
    </recommendedName>
</protein>
<proteinExistence type="predicted"/>
<evidence type="ECO:0000313" key="3">
    <source>
        <dbReference type="EMBL" id="MBN7823730.1"/>
    </source>
</evidence>
<dbReference type="EMBL" id="JAFKCV010000001">
    <property type="protein sequence ID" value="MBN7823730.1"/>
    <property type="molecule type" value="Genomic_DNA"/>
</dbReference>
<name>A0A939DJL0_9ALTE</name>
<sequence>MKLKYLIALPFACLSLTSQAQTLAEAVQACSQTDNSLKRLVCYDRVAKDMRQYDRTDVPLVRAPSQPHPAAPQAGQVQTPQPPMASQDPVDKFGMEHKAYTEGGADKILVSIQDKSKDRYGKWTLTLSNGQIWKQDDSQNYYFPDGQVYIERGLFGAFYLGTEESNRRMRVERLK</sequence>
<organism evidence="3 4">
    <name type="scientific">Bowmanella dokdonensis</name>
    <dbReference type="NCBI Taxonomy" id="751969"/>
    <lineage>
        <taxon>Bacteria</taxon>
        <taxon>Pseudomonadati</taxon>
        <taxon>Pseudomonadota</taxon>
        <taxon>Gammaproteobacteria</taxon>
        <taxon>Alteromonadales</taxon>
        <taxon>Alteromonadaceae</taxon>
        <taxon>Bowmanella</taxon>
    </lineage>
</organism>
<dbReference type="RefSeq" id="WP_206571852.1">
    <property type="nucleotide sequence ID" value="NZ_JAFKCV010000001.1"/>
</dbReference>
<comment type="caution">
    <text evidence="3">The sequence shown here is derived from an EMBL/GenBank/DDBJ whole genome shotgun (WGS) entry which is preliminary data.</text>
</comment>
<evidence type="ECO:0008006" key="5">
    <source>
        <dbReference type="Google" id="ProtNLM"/>
    </source>
</evidence>
<evidence type="ECO:0000256" key="1">
    <source>
        <dbReference type="SAM" id="MobiDB-lite"/>
    </source>
</evidence>
<reference evidence="3" key="1">
    <citation type="submission" date="2021-03" db="EMBL/GenBank/DDBJ databases">
        <title>novel species isolated from a fishpond in China.</title>
        <authorList>
            <person name="Lu H."/>
            <person name="Cai Z."/>
        </authorList>
    </citation>
    <scope>NUCLEOTIDE SEQUENCE</scope>
    <source>
        <strain evidence="3">JCM 30855</strain>
    </source>
</reference>
<gene>
    <name evidence="3" type="ORF">J0A66_00700</name>
</gene>